<keyword evidence="2" id="KW-1185">Reference proteome</keyword>
<evidence type="ECO:0000313" key="1">
    <source>
        <dbReference type="EMBL" id="KNC85042.1"/>
    </source>
</evidence>
<gene>
    <name evidence="1" type="ORF">SARC_02767</name>
</gene>
<dbReference type="AlphaFoldDB" id="A0A0L0G7N0"/>
<reference evidence="1 2" key="1">
    <citation type="submission" date="2011-02" db="EMBL/GenBank/DDBJ databases">
        <title>The Genome Sequence of Sphaeroforma arctica JP610.</title>
        <authorList>
            <consortium name="The Broad Institute Genome Sequencing Platform"/>
            <person name="Russ C."/>
            <person name="Cuomo C."/>
            <person name="Young S.K."/>
            <person name="Zeng Q."/>
            <person name="Gargeya S."/>
            <person name="Alvarado L."/>
            <person name="Berlin A."/>
            <person name="Chapman S.B."/>
            <person name="Chen Z."/>
            <person name="Freedman E."/>
            <person name="Gellesch M."/>
            <person name="Goldberg J."/>
            <person name="Griggs A."/>
            <person name="Gujja S."/>
            <person name="Heilman E."/>
            <person name="Heiman D."/>
            <person name="Howarth C."/>
            <person name="Mehta T."/>
            <person name="Neiman D."/>
            <person name="Pearson M."/>
            <person name="Roberts A."/>
            <person name="Saif S."/>
            <person name="Shea T."/>
            <person name="Shenoy N."/>
            <person name="Sisk P."/>
            <person name="Stolte C."/>
            <person name="Sykes S."/>
            <person name="White J."/>
            <person name="Yandava C."/>
            <person name="Burger G."/>
            <person name="Gray M.W."/>
            <person name="Holland P.W.H."/>
            <person name="King N."/>
            <person name="Lang F.B.F."/>
            <person name="Roger A.J."/>
            <person name="Ruiz-Trillo I."/>
            <person name="Haas B."/>
            <person name="Nusbaum C."/>
            <person name="Birren B."/>
        </authorList>
    </citation>
    <scope>NUCLEOTIDE SEQUENCE [LARGE SCALE GENOMIC DNA]</scope>
    <source>
        <strain evidence="1 2">JP610</strain>
    </source>
</reference>
<proteinExistence type="predicted"/>
<organism evidence="1 2">
    <name type="scientific">Sphaeroforma arctica JP610</name>
    <dbReference type="NCBI Taxonomy" id="667725"/>
    <lineage>
        <taxon>Eukaryota</taxon>
        <taxon>Ichthyosporea</taxon>
        <taxon>Ichthyophonida</taxon>
        <taxon>Sphaeroforma</taxon>
    </lineage>
</organism>
<dbReference type="EMBL" id="KQ241724">
    <property type="protein sequence ID" value="KNC85042.1"/>
    <property type="molecule type" value="Genomic_DNA"/>
</dbReference>
<accession>A0A0L0G7N0</accession>
<dbReference type="Proteomes" id="UP000054560">
    <property type="component" value="Unassembled WGS sequence"/>
</dbReference>
<protein>
    <submittedName>
        <fullName evidence="1">Uncharacterized protein</fullName>
    </submittedName>
</protein>
<evidence type="ECO:0000313" key="2">
    <source>
        <dbReference type="Proteomes" id="UP000054560"/>
    </source>
</evidence>
<dbReference type="GeneID" id="25903271"/>
<dbReference type="RefSeq" id="XP_014158944.1">
    <property type="nucleotide sequence ID" value="XM_014303469.1"/>
</dbReference>
<feature type="non-terminal residue" evidence="1">
    <location>
        <position position="1"/>
    </location>
</feature>
<name>A0A0L0G7N0_9EUKA</name>
<sequence>KTLYNNPQTVPDNQLLLAKGLLDIYGQKRTATRSGDFLMADCKLTARPKNSGEYCKKKREVGKVKSSSQAMRCSGGLCLKRKFLKRERRTTYCACEPGETLCVECYVLHRISKM</sequence>